<sequence length="66" mass="7691">MEIRFLTSAVLVWCSSSKSQWKISCCKVKTFDLLRFPCPKLSYFQAAKSWRFEPFCYLSFCASSAM</sequence>
<dbReference type="Proteomes" id="UP001054821">
    <property type="component" value="Chromosome 4"/>
</dbReference>
<accession>A0AAD4W2G6</accession>
<comment type="caution">
    <text evidence="1">The sequence shown here is derived from an EMBL/GenBank/DDBJ whole genome shotgun (WGS) entry which is preliminary data.</text>
</comment>
<proteinExistence type="predicted"/>
<evidence type="ECO:0000313" key="1">
    <source>
        <dbReference type="EMBL" id="KAI5334262.1"/>
    </source>
</evidence>
<reference evidence="1 2" key="1">
    <citation type="journal article" date="2022" name="G3 (Bethesda)">
        <title>Whole-genome sequence and methylome profiling of the almond [Prunus dulcis (Mill.) D.A. Webb] cultivar 'Nonpareil'.</title>
        <authorList>
            <person name="D'Amico-Willman K.M."/>
            <person name="Ouma W.Z."/>
            <person name="Meulia T."/>
            <person name="Sideli G.M."/>
            <person name="Gradziel T.M."/>
            <person name="Fresnedo-Ramirez J."/>
        </authorList>
    </citation>
    <scope>NUCLEOTIDE SEQUENCE [LARGE SCALE GENOMIC DNA]</scope>
    <source>
        <strain evidence="1">Clone GOH B32 T37-40</strain>
    </source>
</reference>
<gene>
    <name evidence="1" type="ORF">L3X38_024395</name>
</gene>
<organism evidence="1 2">
    <name type="scientific">Prunus dulcis</name>
    <name type="common">Almond</name>
    <name type="synonym">Amygdalus dulcis</name>
    <dbReference type="NCBI Taxonomy" id="3755"/>
    <lineage>
        <taxon>Eukaryota</taxon>
        <taxon>Viridiplantae</taxon>
        <taxon>Streptophyta</taxon>
        <taxon>Embryophyta</taxon>
        <taxon>Tracheophyta</taxon>
        <taxon>Spermatophyta</taxon>
        <taxon>Magnoliopsida</taxon>
        <taxon>eudicotyledons</taxon>
        <taxon>Gunneridae</taxon>
        <taxon>Pentapetalae</taxon>
        <taxon>rosids</taxon>
        <taxon>fabids</taxon>
        <taxon>Rosales</taxon>
        <taxon>Rosaceae</taxon>
        <taxon>Amygdaloideae</taxon>
        <taxon>Amygdaleae</taxon>
        <taxon>Prunus</taxon>
    </lineage>
</organism>
<dbReference type="EMBL" id="JAJFAZ020000004">
    <property type="protein sequence ID" value="KAI5334262.1"/>
    <property type="molecule type" value="Genomic_DNA"/>
</dbReference>
<dbReference type="AlphaFoldDB" id="A0AAD4W2G6"/>
<keyword evidence="2" id="KW-1185">Reference proteome</keyword>
<evidence type="ECO:0000313" key="2">
    <source>
        <dbReference type="Proteomes" id="UP001054821"/>
    </source>
</evidence>
<protein>
    <submittedName>
        <fullName evidence="1">Uncharacterized protein</fullName>
    </submittedName>
</protein>
<name>A0AAD4W2G6_PRUDU</name>